<dbReference type="EMBL" id="PDKN01000005">
    <property type="protein sequence ID" value="RXJ56488.1"/>
    <property type="molecule type" value="Genomic_DNA"/>
</dbReference>
<dbReference type="CDD" id="cd16913">
    <property type="entry name" value="YkuD_like"/>
    <property type="match status" value="1"/>
</dbReference>
<dbReference type="SUPFAM" id="SSF141523">
    <property type="entry name" value="L,D-transpeptidase catalytic domain-like"/>
    <property type="match status" value="1"/>
</dbReference>
<dbReference type="Gene3D" id="2.40.440.10">
    <property type="entry name" value="L,D-transpeptidase catalytic domain-like"/>
    <property type="match status" value="1"/>
</dbReference>
<reference evidence="7 8" key="1">
    <citation type="submission" date="2017-10" db="EMBL/GenBank/DDBJ databases">
        <title>Genomics of the genus Arcobacter.</title>
        <authorList>
            <person name="Perez-Cataluna A."/>
            <person name="Figueras M.J."/>
        </authorList>
    </citation>
    <scope>NUCLEOTIDE SEQUENCE [LARGE SCALE GENOMIC DNA]</scope>
    <source>
        <strain evidence="7 8">CECT 8987</strain>
    </source>
</reference>
<dbReference type="GO" id="GO:0016740">
    <property type="term" value="F:transferase activity"/>
    <property type="evidence" value="ECO:0007669"/>
    <property type="project" value="UniProtKB-KW"/>
</dbReference>
<comment type="caution">
    <text evidence="7">The sequence shown here is derived from an EMBL/GenBank/DDBJ whole genome shotgun (WGS) entry which is preliminary data.</text>
</comment>
<proteinExistence type="inferred from homology"/>
<dbReference type="UniPathway" id="UPA00219"/>
<sequence length="303" mass="35684">MTLLCLSTWLFGFSLETLQSKFYTDVIEKNIYKHHFQSFLQKECTITDEFCIDKTIQRLKTWESTQDNRYLQYRLNERSQEILLTPLQVQKIKNQILKLVQTKNITTSQYITFINLQLQRLSITFYDASNKEVYIIGTDLISTGNMEKEKEVKKGEDHYLKTPSGIFKNLKGWRSDGEFNPVKKTLGYGQKGRFVFYFGRQPSVRYNTFDKNNNKISNPLDYKLIKDDLEFAMHSHESTKKMGQPHSHGCIRITHELNLFLDEELILHANNLKNGRWMNLSKAPEDYKNKSYSGQYLLVVDKI</sequence>
<keyword evidence="3" id="KW-0808">Transferase</keyword>
<dbReference type="InterPro" id="IPR005490">
    <property type="entry name" value="LD_TPept_cat_dom"/>
</dbReference>
<name>A0A4Q0XRZ8_9BACT</name>
<evidence type="ECO:0000256" key="3">
    <source>
        <dbReference type="ARBA" id="ARBA00022679"/>
    </source>
</evidence>
<protein>
    <recommendedName>
        <fullName evidence="9">YkuD domain-containing protein</fullName>
    </recommendedName>
</protein>
<evidence type="ECO:0000256" key="1">
    <source>
        <dbReference type="ARBA" id="ARBA00004752"/>
    </source>
</evidence>
<dbReference type="Proteomes" id="UP000290657">
    <property type="component" value="Unassembled WGS sequence"/>
</dbReference>
<keyword evidence="5" id="KW-0573">Peptidoglycan synthesis</keyword>
<evidence type="ECO:0008006" key="9">
    <source>
        <dbReference type="Google" id="ProtNLM"/>
    </source>
</evidence>
<gene>
    <name evidence="7" type="ORF">CRV04_08740</name>
</gene>
<dbReference type="GO" id="GO:0004180">
    <property type="term" value="F:carboxypeptidase activity"/>
    <property type="evidence" value="ECO:0007669"/>
    <property type="project" value="UniProtKB-ARBA"/>
</dbReference>
<dbReference type="GO" id="GO:0009252">
    <property type="term" value="P:peptidoglycan biosynthetic process"/>
    <property type="evidence" value="ECO:0007669"/>
    <property type="project" value="UniProtKB-UniPathway"/>
</dbReference>
<comment type="similarity">
    <text evidence="2">Belongs to the YkuD family.</text>
</comment>
<keyword evidence="6" id="KW-0961">Cell wall biogenesis/degradation</keyword>
<evidence type="ECO:0000256" key="6">
    <source>
        <dbReference type="ARBA" id="ARBA00023316"/>
    </source>
</evidence>
<keyword evidence="4" id="KW-0133">Cell shape</keyword>
<dbReference type="InterPro" id="IPR038063">
    <property type="entry name" value="Transpep_catalytic_dom"/>
</dbReference>
<accession>A0A4Q0XRZ8</accession>
<dbReference type="AlphaFoldDB" id="A0A4Q0XRZ8"/>
<comment type="pathway">
    <text evidence="1">Cell wall biogenesis; peptidoglycan biosynthesis.</text>
</comment>
<evidence type="ECO:0000256" key="5">
    <source>
        <dbReference type="ARBA" id="ARBA00022984"/>
    </source>
</evidence>
<evidence type="ECO:0000256" key="2">
    <source>
        <dbReference type="ARBA" id="ARBA00005992"/>
    </source>
</evidence>
<evidence type="ECO:0000256" key="4">
    <source>
        <dbReference type="ARBA" id="ARBA00022960"/>
    </source>
</evidence>
<dbReference type="GO" id="GO:0008360">
    <property type="term" value="P:regulation of cell shape"/>
    <property type="evidence" value="ECO:0007669"/>
    <property type="project" value="UniProtKB-KW"/>
</dbReference>
<keyword evidence="8" id="KW-1185">Reference proteome</keyword>
<evidence type="ECO:0000313" key="7">
    <source>
        <dbReference type="EMBL" id="RXJ56488.1"/>
    </source>
</evidence>
<dbReference type="GO" id="GO:0071555">
    <property type="term" value="P:cell wall organization"/>
    <property type="evidence" value="ECO:0007669"/>
    <property type="project" value="UniProtKB-KW"/>
</dbReference>
<organism evidence="7 8">
    <name type="scientific">Candidatus Marinarcus aquaticus</name>
    <dbReference type="NCBI Taxonomy" id="2044504"/>
    <lineage>
        <taxon>Bacteria</taxon>
        <taxon>Pseudomonadati</taxon>
        <taxon>Campylobacterota</taxon>
        <taxon>Epsilonproteobacteria</taxon>
        <taxon>Campylobacterales</taxon>
        <taxon>Arcobacteraceae</taxon>
        <taxon>Candidatus Marinarcus</taxon>
    </lineage>
</organism>
<evidence type="ECO:0000313" key="8">
    <source>
        <dbReference type="Proteomes" id="UP000290657"/>
    </source>
</evidence>